<feature type="compositionally biased region" description="Low complexity" evidence="4">
    <location>
        <begin position="439"/>
        <end position="451"/>
    </location>
</feature>
<dbReference type="Gene3D" id="1.10.8.10">
    <property type="entry name" value="DNA helicase RuvA subunit, C-terminal domain"/>
    <property type="match status" value="1"/>
</dbReference>
<accession>A0ABN7AUA3</accession>
<evidence type="ECO:0000256" key="3">
    <source>
        <dbReference type="ARBA" id="ARBA00022553"/>
    </source>
</evidence>
<keyword evidence="6" id="KW-1185">Reference proteome</keyword>
<evidence type="ECO:0000313" key="6">
    <source>
        <dbReference type="Proteomes" id="UP001307889"/>
    </source>
</evidence>
<comment type="subcellular location">
    <subcellularLocation>
        <location evidence="1">Cytoplasm</location>
    </subcellularLocation>
</comment>
<feature type="region of interest" description="Disordered" evidence="4">
    <location>
        <begin position="740"/>
        <end position="776"/>
    </location>
</feature>
<dbReference type="PANTHER" id="PTHR16308">
    <property type="entry name" value="UBIQUITIN ASSOCIATED PROTEIN 2-LIKE/LINGERER"/>
    <property type="match status" value="1"/>
</dbReference>
<keyword evidence="3" id="KW-0597">Phosphoprotein</keyword>
<dbReference type="EMBL" id="AP028913">
    <property type="protein sequence ID" value="BES94441.1"/>
    <property type="molecule type" value="Genomic_DNA"/>
</dbReference>
<organism evidence="5 6">
    <name type="scientific">Nesidiocoris tenuis</name>
    <dbReference type="NCBI Taxonomy" id="355587"/>
    <lineage>
        <taxon>Eukaryota</taxon>
        <taxon>Metazoa</taxon>
        <taxon>Ecdysozoa</taxon>
        <taxon>Arthropoda</taxon>
        <taxon>Hexapoda</taxon>
        <taxon>Insecta</taxon>
        <taxon>Pterygota</taxon>
        <taxon>Neoptera</taxon>
        <taxon>Paraneoptera</taxon>
        <taxon>Hemiptera</taxon>
        <taxon>Heteroptera</taxon>
        <taxon>Panheteroptera</taxon>
        <taxon>Cimicomorpha</taxon>
        <taxon>Miridae</taxon>
        <taxon>Dicyphina</taxon>
        <taxon>Nesidiocoris</taxon>
    </lineage>
</organism>
<sequence length="776" mass="84061">MVKQRKSKEELAVPPPKTNDLKAKPTPEQLRVAQILEKKITDPLIKLKLKQIMDATQRPADEVYVALHDSDFDADQAVDLLIEGKTQDDWCLSKNKKKKVQESKEKKTEERLAVEQNGDSTRPPNSSFGRKTEERGKPGRDRGPRNGEVRQRLAGDELTSNARGRGFRGGRGQRSPRLPPGTMVFERSVNQETVQPDQTPNPAGLVSKAPLRNQWEKPLISSNSVEEDWDNEEFTGSLSQTQIFTSSLKADVSKGEIPEDIEDLGERSVKAGLESFNEPQQLTTLVVKPSVPPQPVTAAPAAIVAPPASALPKPISADSALFPNKLTYASLTSEVYSTPVSTSLFTQAKEKPTEPRSLVLPARTSLPAEPRPDLFYRLTFPKNLSDHQIVSAKKPPPSKIPTSAVEMPPEAMPSLSHLDIEFGAIDLGPSATDTDSIDSFSAPVSQSPSSSGLLHPTSEAQSTGGSQYSRSTISSGNASSSLNNFSLSNAVPSISSTVTQSAPSGTSSVNTHYHQSANQMFPSAVTTTSSVQNLSGINSHHFMSQNSLNYGSSTSSLGLMSAPDTIPSSNVNHVTLGHVVVPAPSHLTSAAPNHLTSAAGAPQSHMLNSSVSPQPVTQPMGVGRYMSSSNQQSYNAHLQYGYMSSQPYDSRPLQSHLQQHETNTSMPPPHMSQPPPLPPAFKHTPPGIPKGNSGNGPPLVANLPPPMVNPNHHQYIGNMPYFSHQPIFYYEEMPPVLNSQQQRLAHHHMSQGYDTSNYHHQTSNSASNRDGVHYNV</sequence>
<dbReference type="SUPFAM" id="SSF46934">
    <property type="entry name" value="UBA-like"/>
    <property type="match status" value="1"/>
</dbReference>
<dbReference type="Proteomes" id="UP001307889">
    <property type="component" value="Chromosome 5"/>
</dbReference>
<evidence type="ECO:0000313" key="5">
    <source>
        <dbReference type="EMBL" id="BES94441.1"/>
    </source>
</evidence>
<feature type="region of interest" description="Disordered" evidence="4">
    <location>
        <begin position="645"/>
        <end position="701"/>
    </location>
</feature>
<gene>
    <name evidence="5" type="ORF">NTJ_07251</name>
</gene>
<feature type="region of interest" description="Disordered" evidence="4">
    <location>
        <begin position="91"/>
        <end position="182"/>
    </location>
</feature>
<feature type="compositionally biased region" description="Polar residues" evidence="4">
    <location>
        <begin position="645"/>
        <end position="665"/>
    </location>
</feature>
<feature type="compositionally biased region" description="Basic and acidic residues" evidence="4">
    <location>
        <begin position="130"/>
        <end position="155"/>
    </location>
</feature>
<dbReference type="InterPro" id="IPR051833">
    <property type="entry name" value="TC-DDR_regulator"/>
</dbReference>
<dbReference type="PANTHER" id="PTHR16308:SF13">
    <property type="entry name" value="PROTEIN LINGERER"/>
    <property type="match status" value="1"/>
</dbReference>
<dbReference type="Pfam" id="PF12478">
    <property type="entry name" value="UBAP2-Lig"/>
    <property type="match status" value="1"/>
</dbReference>
<feature type="compositionally biased region" description="Polar residues" evidence="4">
    <location>
        <begin position="458"/>
        <end position="468"/>
    </location>
</feature>
<name>A0ABN7AUA3_9HEMI</name>
<feature type="compositionally biased region" description="Polar residues" evidence="4">
    <location>
        <begin position="117"/>
        <end position="129"/>
    </location>
</feature>
<reference evidence="5 6" key="1">
    <citation type="submission" date="2023-09" db="EMBL/GenBank/DDBJ databases">
        <title>Nesidiocoris tenuis whole genome shotgun sequence.</title>
        <authorList>
            <person name="Shibata T."/>
            <person name="Shimoda M."/>
            <person name="Kobayashi T."/>
            <person name="Uehara T."/>
        </authorList>
    </citation>
    <scope>NUCLEOTIDE SEQUENCE [LARGE SCALE GENOMIC DNA]</scope>
    <source>
        <strain evidence="5 6">Japan</strain>
    </source>
</reference>
<dbReference type="CDD" id="cd14277">
    <property type="entry name" value="UBA_UBP2_like"/>
    <property type="match status" value="1"/>
</dbReference>
<feature type="region of interest" description="Disordered" evidence="4">
    <location>
        <begin position="431"/>
        <end position="475"/>
    </location>
</feature>
<feature type="region of interest" description="Disordered" evidence="4">
    <location>
        <begin position="191"/>
        <end position="210"/>
    </location>
</feature>
<dbReference type="InterPro" id="IPR022166">
    <property type="entry name" value="UBAP2/Lig"/>
</dbReference>
<evidence type="ECO:0000256" key="4">
    <source>
        <dbReference type="SAM" id="MobiDB-lite"/>
    </source>
</evidence>
<feature type="compositionally biased region" description="Pro residues" evidence="4">
    <location>
        <begin position="666"/>
        <end position="679"/>
    </location>
</feature>
<evidence type="ECO:0008006" key="7">
    <source>
        <dbReference type="Google" id="ProtNLM"/>
    </source>
</evidence>
<protein>
    <recommendedName>
        <fullName evidence="7">UBA domain-containing protein</fullName>
    </recommendedName>
</protein>
<dbReference type="InterPro" id="IPR009060">
    <property type="entry name" value="UBA-like_sf"/>
</dbReference>
<proteinExistence type="predicted"/>
<feature type="region of interest" description="Disordered" evidence="4">
    <location>
        <begin position="389"/>
        <end position="410"/>
    </location>
</feature>
<feature type="compositionally biased region" description="Polar residues" evidence="4">
    <location>
        <begin position="191"/>
        <end position="201"/>
    </location>
</feature>
<keyword evidence="2" id="KW-0963">Cytoplasm</keyword>
<feature type="compositionally biased region" description="Polar residues" evidence="4">
    <location>
        <begin position="752"/>
        <end position="768"/>
    </location>
</feature>
<evidence type="ECO:0000256" key="2">
    <source>
        <dbReference type="ARBA" id="ARBA00022490"/>
    </source>
</evidence>
<feature type="region of interest" description="Disordered" evidence="4">
    <location>
        <begin position="1"/>
        <end position="26"/>
    </location>
</feature>
<feature type="compositionally biased region" description="Basic and acidic residues" evidence="4">
    <location>
        <begin position="100"/>
        <end position="113"/>
    </location>
</feature>
<evidence type="ECO:0000256" key="1">
    <source>
        <dbReference type="ARBA" id="ARBA00004496"/>
    </source>
</evidence>